<dbReference type="Proteomes" id="UP001321825">
    <property type="component" value="Chromosome"/>
</dbReference>
<dbReference type="EMBL" id="AP024714">
    <property type="protein sequence ID" value="BCX81981.1"/>
    <property type="molecule type" value="Genomic_DNA"/>
</dbReference>
<evidence type="ECO:0000313" key="1">
    <source>
        <dbReference type="EMBL" id="BCX81981.1"/>
    </source>
</evidence>
<sequence length="180" mass="22158">MTWGQRLRQMLRGIRGERRRWRREREADLLAWRRRQLEVELDLEAERRKRQLHLEQELERMRRQFELELTLLEKKQKQELRDYERYLAAIDQLQVQLRHAFSQAPEVIVLTLHHHAKRLLDRMWEAEDLQQRLQREQEFVKFLTTVYEDTLQATAAEGTEPLLPRRALRLMLHTETDKET</sequence>
<reference evidence="2" key="1">
    <citation type="journal article" date="2024" name="Int. J. Syst. Evol. Microbiol.">
        <title>Methylomarinovum tepidoasis sp. nov., a moderately thermophilic methanotroph of the family Methylothermaceae isolated from a deep-sea hydrothermal field.</title>
        <authorList>
            <person name="Hirayama H."/>
            <person name="Takaki Y."/>
            <person name="Abe M."/>
            <person name="Miyazaki M."/>
            <person name="Uematsu K."/>
            <person name="Matsui Y."/>
            <person name="Takai K."/>
        </authorList>
    </citation>
    <scope>NUCLEOTIDE SEQUENCE [LARGE SCALE GENOMIC DNA]</scope>
    <source>
        <strain evidence="2">IT-9</strain>
    </source>
</reference>
<organism evidence="1 2">
    <name type="scientific">Methylomarinovum caldicuralii</name>
    <dbReference type="NCBI Taxonomy" id="438856"/>
    <lineage>
        <taxon>Bacteria</taxon>
        <taxon>Pseudomonadati</taxon>
        <taxon>Pseudomonadota</taxon>
        <taxon>Gammaproteobacteria</taxon>
        <taxon>Methylococcales</taxon>
        <taxon>Methylothermaceae</taxon>
        <taxon>Methylomarinovum</taxon>
    </lineage>
</organism>
<dbReference type="RefSeq" id="WP_317704401.1">
    <property type="nucleotide sequence ID" value="NZ_AP024714.1"/>
</dbReference>
<gene>
    <name evidence="1" type="ORF">MIT9_P1563</name>
</gene>
<keyword evidence="2" id="KW-1185">Reference proteome</keyword>
<protein>
    <submittedName>
        <fullName evidence="1">Type III secretion protein O</fullName>
    </submittedName>
</protein>
<accession>A0AAU9C903</accession>
<proteinExistence type="predicted"/>
<dbReference type="KEGG" id="mcau:MIT9_P1563"/>
<evidence type="ECO:0000313" key="2">
    <source>
        <dbReference type="Proteomes" id="UP001321825"/>
    </source>
</evidence>
<dbReference type="AlphaFoldDB" id="A0AAU9C903"/>
<name>A0AAU9C903_9GAMM</name>